<evidence type="ECO:0000256" key="4">
    <source>
        <dbReference type="ARBA" id="ARBA00022989"/>
    </source>
</evidence>
<evidence type="ECO:0000256" key="2">
    <source>
        <dbReference type="ARBA" id="ARBA00022475"/>
    </source>
</evidence>
<evidence type="ECO:0000256" key="3">
    <source>
        <dbReference type="ARBA" id="ARBA00022692"/>
    </source>
</evidence>
<keyword evidence="2" id="KW-1003">Cell membrane</keyword>
<organism evidence="7 8">
    <name type="scientific">Natronococcus jeotgali DSM 18795</name>
    <dbReference type="NCBI Taxonomy" id="1227498"/>
    <lineage>
        <taxon>Archaea</taxon>
        <taxon>Methanobacteriati</taxon>
        <taxon>Methanobacteriota</taxon>
        <taxon>Stenosarchaea group</taxon>
        <taxon>Halobacteria</taxon>
        <taxon>Halobacteriales</taxon>
        <taxon>Natrialbaceae</taxon>
        <taxon>Natronococcus</taxon>
    </lineage>
</organism>
<keyword evidence="4 6" id="KW-1133">Transmembrane helix</keyword>
<protein>
    <submittedName>
        <fullName evidence="7">Inner-membrane translocator</fullName>
    </submittedName>
</protein>
<dbReference type="EMBL" id="AOIA01000126">
    <property type="protein sequence ID" value="ELY56392.1"/>
    <property type="molecule type" value="Genomic_DNA"/>
</dbReference>
<evidence type="ECO:0000256" key="5">
    <source>
        <dbReference type="ARBA" id="ARBA00023136"/>
    </source>
</evidence>
<accession>L9X442</accession>
<dbReference type="GO" id="GO:0015658">
    <property type="term" value="F:branched-chain amino acid transmembrane transporter activity"/>
    <property type="evidence" value="ECO:0007669"/>
    <property type="project" value="InterPro"/>
</dbReference>
<feature type="transmembrane region" description="Helical" evidence="6">
    <location>
        <begin position="319"/>
        <end position="338"/>
    </location>
</feature>
<gene>
    <name evidence="7" type="ORF">C492_14861</name>
</gene>
<feature type="transmembrane region" description="Helical" evidence="6">
    <location>
        <begin position="143"/>
        <end position="161"/>
    </location>
</feature>
<dbReference type="Proteomes" id="UP000011531">
    <property type="component" value="Unassembled WGS sequence"/>
</dbReference>
<dbReference type="OrthoDB" id="43815at2157"/>
<keyword evidence="8" id="KW-1185">Reference proteome</keyword>
<feature type="transmembrane region" description="Helical" evidence="6">
    <location>
        <begin position="49"/>
        <end position="69"/>
    </location>
</feature>
<dbReference type="InterPro" id="IPR001851">
    <property type="entry name" value="ABC_transp_permease"/>
</dbReference>
<dbReference type="AlphaFoldDB" id="L9X442"/>
<evidence type="ECO:0000313" key="7">
    <source>
        <dbReference type="EMBL" id="ELY56392.1"/>
    </source>
</evidence>
<comment type="subcellular location">
    <subcellularLocation>
        <location evidence="1">Cell membrane</location>
        <topology evidence="1">Multi-pass membrane protein</topology>
    </subcellularLocation>
</comment>
<feature type="transmembrane region" description="Helical" evidence="6">
    <location>
        <begin position="280"/>
        <end position="307"/>
    </location>
</feature>
<evidence type="ECO:0000256" key="6">
    <source>
        <dbReference type="SAM" id="Phobius"/>
    </source>
</evidence>
<feature type="transmembrane region" description="Helical" evidence="6">
    <location>
        <begin position="27"/>
        <end position="43"/>
    </location>
</feature>
<feature type="transmembrane region" description="Helical" evidence="6">
    <location>
        <begin position="195"/>
        <end position="215"/>
    </location>
</feature>
<reference evidence="7 8" key="1">
    <citation type="journal article" date="2014" name="PLoS Genet.">
        <title>Phylogenetically driven sequencing of extremely halophilic archaea reveals strategies for static and dynamic osmo-response.</title>
        <authorList>
            <person name="Becker E.A."/>
            <person name="Seitzer P.M."/>
            <person name="Tritt A."/>
            <person name="Larsen D."/>
            <person name="Krusor M."/>
            <person name="Yao A.I."/>
            <person name="Wu D."/>
            <person name="Madern D."/>
            <person name="Eisen J.A."/>
            <person name="Darling A.E."/>
            <person name="Facciotti M.T."/>
        </authorList>
    </citation>
    <scope>NUCLEOTIDE SEQUENCE [LARGE SCALE GENOMIC DNA]</scope>
    <source>
        <strain evidence="7 8">DSM 18795</strain>
    </source>
</reference>
<name>L9X442_9EURY</name>
<proteinExistence type="predicted"/>
<dbReference type="STRING" id="1227498.C492_14861"/>
<sequence length="394" mass="42556">MSTHDDSVTSRIGEFTRDAVRNGWTRERCVVLLSLGLLLFGVVAPSFQIYLFTEFLIIALFALAFNLLYGYTGLLSFGHAMFLAGGSYGLAIFLQESEPYVSNVVGAGPAPLVSWVLGAVFAVSLVIAMAVPIGWLSVRLEEIYFALITLAFGMLVYSVIIQNPQGLTAGSDGINVLLGVTEIGGAEFRLGDRQIYYYLTLGIVGASTYGIWRIVNSPFGTICKSIRESPERAAALGVDVRFHRWMTFIVSAAFVGIAGVLIAGLSNVASPYHAHWSESATAVVATVIGGATYFAGPIIGAFVYLYARWGISRYPALEAHWEFFMGVLIILVVLYFKVGAAGGLYMLRTWLLDVQAAYRRGGANAAVGFVRESATNKLRRDSDASESDTGGVER</sequence>
<feature type="transmembrane region" description="Helical" evidence="6">
    <location>
        <begin position="245"/>
        <end position="268"/>
    </location>
</feature>
<keyword evidence="3 6" id="KW-0812">Transmembrane</keyword>
<comment type="caution">
    <text evidence="7">The sequence shown here is derived from an EMBL/GenBank/DDBJ whole genome shotgun (WGS) entry which is preliminary data.</text>
</comment>
<dbReference type="PATRIC" id="fig|1227498.3.peg.2913"/>
<dbReference type="PANTHER" id="PTHR30482:SF17">
    <property type="entry name" value="ABC TRANSPORTER ATP-BINDING PROTEIN"/>
    <property type="match status" value="1"/>
</dbReference>
<feature type="transmembrane region" description="Helical" evidence="6">
    <location>
        <begin position="74"/>
        <end position="94"/>
    </location>
</feature>
<feature type="transmembrane region" description="Helical" evidence="6">
    <location>
        <begin position="114"/>
        <end position="136"/>
    </location>
</feature>
<dbReference type="GO" id="GO:0005886">
    <property type="term" value="C:plasma membrane"/>
    <property type="evidence" value="ECO:0007669"/>
    <property type="project" value="UniProtKB-SubCell"/>
</dbReference>
<dbReference type="RefSeq" id="WP_008424794.1">
    <property type="nucleotide sequence ID" value="NZ_AOIA01000126.1"/>
</dbReference>
<evidence type="ECO:0000256" key="1">
    <source>
        <dbReference type="ARBA" id="ARBA00004651"/>
    </source>
</evidence>
<dbReference type="CDD" id="cd06581">
    <property type="entry name" value="TM_PBP1_LivM_like"/>
    <property type="match status" value="1"/>
</dbReference>
<dbReference type="Pfam" id="PF02653">
    <property type="entry name" value="BPD_transp_2"/>
    <property type="match status" value="1"/>
</dbReference>
<dbReference type="PANTHER" id="PTHR30482">
    <property type="entry name" value="HIGH-AFFINITY BRANCHED-CHAIN AMINO ACID TRANSPORT SYSTEM PERMEASE"/>
    <property type="match status" value="1"/>
</dbReference>
<evidence type="ECO:0000313" key="8">
    <source>
        <dbReference type="Proteomes" id="UP000011531"/>
    </source>
</evidence>
<keyword evidence="5 6" id="KW-0472">Membrane</keyword>
<dbReference type="InterPro" id="IPR043428">
    <property type="entry name" value="LivM-like"/>
</dbReference>